<evidence type="ECO:0000256" key="2">
    <source>
        <dbReference type="ARBA" id="ARBA00022692"/>
    </source>
</evidence>
<dbReference type="GO" id="GO:0097347">
    <property type="term" value="C:TAM protein secretion complex"/>
    <property type="evidence" value="ECO:0007669"/>
    <property type="project" value="TreeGrafter"/>
</dbReference>
<protein>
    <submittedName>
        <fullName evidence="7">Translocation/assembly module TamB domain-containing protein</fullName>
    </submittedName>
</protein>
<dbReference type="GO" id="GO:0005886">
    <property type="term" value="C:plasma membrane"/>
    <property type="evidence" value="ECO:0007669"/>
    <property type="project" value="InterPro"/>
</dbReference>
<sequence length="1141" mass="117508">MNRLFGYILAGTLATSLAATPLAAQNTDSEEAGGFLVGFLEDSLSGDNRQISVIGMQGALSSSATIRQITVSDDDGIWLTIDNAVLDWNRLALIQGRFSVNALTAETIRIERSPTPTAPDPELPIPEATPFQLPELPVAVELGEIRVSRIELGKDLLGSAASLSLNGALQLSAGALDLDLSVARLDKPGDLLRLDASFVNETSVITLDLALKEAANGLVTSLLDLPGRPTVRLSVMGTGPVDDFNANLELDTNGTRRLGGQLVLAALPSGDSETPNSISFSADLNGDIDPLLPPPYRPFFGAGLRANLKGHSDPDGRITLDNLVLRSRALQLTGALALAPGGVIESANIKAAITPPKGQAAVLLPIAGGATTLAGIELTAQKTAAGDWQVKALLDRLSHPGLSLSRADLTAAGTLDQSDGFAISGDINATLTGVKPADPALAQALGDQVSFAGTLATQGDLGLTIRNMALRGSDYRASGDARIEGLDSGLKITTDLHLEAADLARFSGLAGHPIGGAVTGDIKGFAAPLSGIFDVDLTVRADQLTTGIAEVDPLISGITSLTLQAARGSDGLRIDHFELSNPALSAQAQGRLDSRAGSLTLSARLNDTGPLLPQTSGPLELSADVTRDGDTLTGSAQLRGPNASQAVLEGSIDRSGTADLTFDATLMDLQRFLPELAGQLAAQGSASRRAGLWQIDSNVTGPAGIDASITGSWDEARASADLRANGQLRLDAANLFIKPNSVRGLAKFDMTLIGPPALASLSGSISTSGTTLAIPAAKQQIEAIAATISVAQSSAHIQVSAQPRAGGAIRISGPVSLTAPFDGNVQVALDSVVLTDNLIYNTVLTGALGYSGPLAGNGRLAGHINVGETNINLAAAGGSVTSAPIPPMRHLNEPTASRRTRARAGLINQAPSGSGPDIALDIMINAPGHIFARGRGLQAELGGQIHVRGSTANLAPSGQIDLIRGHFNLLGRKLELDEGRVTLQGNLVPYLDFKSTASTSEGSATLEISGLIDAPVIKVHSDPARPSEEALALLLFGENIEDLSPLALARMAGSLRELSGRGGNTEGALRDGTGADEAALSFDGLGLGGYVADNVYTDFNVNTRGDSELNINLDISSNVTVTGTVESDGDTGVGLFFKKDY</sequence>
<dbReference type="Pfam" id="PF04357">
    <property type="entry name" value="TamB"/>
    <property type="match status" value="1"/>
</dbReference>
<comment type="subcellular location">
    <subcellularLocation>
        <location evidence="1">Membrane</location>
        <topology evidence="1">Single-pass membrane protein</topology>
    </subcellularLocation>
</comment>
<dbReference type="PANTHER" id="PTHR36985:SF1">
    <property type="entry name" value="TRANSLOCATION AND ASSEMBLY MODULE SUBUNIT TAMB"/>
    <property type="match status" value="1"/>
</dbReference>
<evidence type="ECO:0000313" key="7">
    <source>
        <dbReference type="EMBL" id="WIY23445.1"/>
    </source>
</evidence>
<evidence type="ECO:0000256" key="4">
    <source>
        <dbReference type="ARBA" id="ARBA00023136"/>
    </source>
</evidence>
<dbReference type="InterPro" id="IPR007452">
    <property type="entry name" value="TamB_C"/>
</dbReference>
<proteinExistence type="predicted"/>
<keyword evidence="8" id="KW-1185">Reference proteome</keyword>
<feature type="signal peptide" evidence="5">
    <location>
        <begin position="1"/>
        <end position="24"/>
    </location>
</feature>
<dbReference type="Proteomes" id="UP001238334">
    <property type="component" value="Chromosome"/>
</dbReference>
<evidence type="ECO:0000256" key="5">
    <source>
        <dbReference type="SAM" id="SignalP"/>
    </source>
</evidence>
<name>A0A9Y2P5C8_9RHOB</name>
<dbReference type="PANTHER" id="PTHR36985">
    <property type="entry name" value="TRANSLOCATION AND ASSEMBLY MODULE SUBUNIT TAMB"/>
    <property type="match status" value="1"/>
</dbReference>
<keyword evidence="4" id="KW-0472">Membrane</keyword>
<evidence type="ECO:0000256" key="1">
    <source>
        <dbReference type="ARBA" id="ARBA00004167"/>
    </source>
</evidence>
<dbReference type="GO" id="GO:0009306">
    <property type="term" value="P:protein secretion"/>
    <property type="evidence" value="ECO:0007669"/>
    <property type="project" value="InterPro"/>
</dbReference>
<dbReference type="AlphaFoldDB" id="A0A9Y2P5C8"/>
<keyword evidence="2" id="KW-0812">Transmembrane</keyword>
<accession>A0A9Y2P5C8</accession>
<keyword evidence="3" id="KW-1133">Transmembrane helix</keyword>
<evidence type="ECO:0000259" key="6">
    <source>
        <dbReference type="Pfam" id="PF04357"/>
    </source>
</evidence>
<dbReference type="KEGG" id="ppso:QPJ95_12295"/>
<feature type="chain" id="PRO_5040724103" evidence="5">
    <location>
        <begin position="25"/>
        <end position="1141"/>
    </location>
</feature>
<gene>
    <name evidence="7" type="ORF">QPJ95_12295</name>
</gene>
<feature type="domain" description="Translocation and assembly module TamB C-terminal" evidence="6">
    <location>
        <begin position="804"/>
        <end position="1141"/>
    </location>
</feature>
<reference evidence="7 8" key="1">
    <citation type="submission" date="2023-06" db="EMBL/GenBank/DDBJ databases">
        <title>Parasedimentitalea psychrophila sp. nov., a psychrophilic bacterium isolated from deep-sea sediment.</title>
        <authorList>
            <person name="Li A."/>
        </authorList>
    </citation>
    <scope>NUCLEOTIDE SEQUENCE [LARGE SCALE GENOMIC DNA]</scope>
    <source>
        <strain evidence="7 8">QS115</strain>
    </source>
</reference>
<evidence type="ECO:0000313" key="8">
    <source>
        <dbReference type="Proteomes" id="UP001238334"/>
    </source>
</evidence>
<evidence type="ECO:0000256" key="3">
    <source>
        <dbReference type="ARBA" id="ARBA00022989"/>
    </source>
</evidence>
<organism evidence="7 8">
    <name type="scientific">Parasedimentitalea psychrophila</name>
    <dbReference type="NCBI Taxonomy" id="2997337"/>
    <lineage>
        <taxon>Bacteria</taxon>
        <taxon>Pseudomonadati</taxon>
        <taxon>Pseudomonadota</taxon>
        <taxon>Alphaproteobacteria</taxon>
        <taxon>Rhodobacterales</taxon>
        <taxon>Paracoccaceae</taxon>
        <taxon>Parasedimentitalea</taxon>
    </lineage>
</organism>
<dbReference type="EMBL" id="CP127247">
    <property type="protein sequence ID" value="WIY23445.1"/>
    <property type="molecule type" value="Genomic_DNA"/>
</dbReference>
<dbReference type="RefSeq" id="WP_270917950.1">
    <property type="nucleotide sequence ID" value="NZ_CP127247.1"/>
</dbReference>
<keyword evidence="5" id="KW-0732">Signal</keyword>